<gene>
    <name evidence="1" type="ORF">JWG45_00700</name>
</gene>
<dbReference type="EMBL" id="JAFFPU010000004">
    <property type="protein sequence ID" value="MBM9575659.1"/>
    <property type="molecule type" value="Genomic_DNA"/>
</dbReference>
<comment type="caution">
    <text evidence="1">The sequence shown here is derived from an EMBL/GenBank/DDBJ whole genome shotgun (WGS) entry which is preliminary data.</text>
</comment>
<protein>
    <recommendedName>
        <fullName evidence="3">Lipoprotein</fullName>
    </recommendedName>
</protein>
<evidence type="ECO:0008006" key="3">
    <source>
        <dbReference type="Google" id="ProtNLM"/>
    </source>
</evidence>
<dbReference type="PROSITE" id="PS51257">
    <property type="entry name" value="PROKAR_LIPOPROTEIN"/>
    <property type="match status" value="1"/>
</dbReference>
<dbReference type="Proteomes" id="UP000724686">
    <property type="component" value="Unassembled WGS sequence"/>
</dbReference>
<keyword evidence="2" id="KW-1185">Reference proteome</keyword>
<name>A0ABS2U787_9LEPT</name>
<organism evidence="1 2">
    <name type="scientific">Leptospira ainlahdjerensis</name>
    <dbReference type="NCBI Taxonomy" id="2810033"/>
    <lineage>
        <taxon>Bacteria</taxon>
        <taxon>Pseudomonadati</taxon>
        <taxon>Spirochaetota</taxon>
        <taxon>Spirochaetia</taxon>
        <taxon>Leptospirales</taxon>
        <taxon>Leptospiraceae</taxon>
        <taxon>Leptospira</taxon>
    </lineage>
</organism>
<proteinExistence type="predicted"/>
<evidence type="ECO:0000313" key="1">
    <source>
        <dbReference type="EMBL" id="MBM9575659.1"/>
    </source>
</evidence>
<sequence length="166" mass="17083">MKIAKKIGVCIVLIGLLSACKSKEEDDDISYLALLLAAGGYNNTCAFSPAGTSVPIASMIAIANGTPYMLSFTQIDRQYSAVQIPVAVAGSIAKFQVNSGTLGVAVYKGGCPITRGVNLATAGTDFVFTVGAAAITNTAQIQFNVPGSYTIIVNTIDGGTGTFQFN</sequence>
<accession>A0ABS2U787</accession>
<evidence type="ECO:0000313" key="2">
    <source>
        <dbReference type="Proteomes" id="UP000724686"/>
    </source>
</evidence>
<reference evidence="1 2" key="1">
    <citation type="submission" date="2021-02" db="EMBL/GenBank/DDBJ databases">
        <title>Leptospira ainlahdjerensis sp. nov., Leptospira ainazelensis sp. nov., Leptospira abararensis sp. nov. and Leptospira chreensis sp. nov., four new species isolated from water sources in Algeria.</title>
        <authorList>
            <person name="Amara Korba A."/>
            <person name="Kainiu M."/>
            <person name="Vincent A.T."/>
            <person name="Mariet J.-F."/>
            <person name="Veyrier F.J."/>
            <person name="Goarant C."/>
            <person name="Picardeau M."/>
        </authorList>
    </citation>
    <scope>NUCLEOTIDE SEQUENCE [LARGE SCALE GENOMIC DNA]</scope>
    <source>
        <strain evidence="1 2">201903070</strain>
    </source>
</reference>
<dbReference type="RefSeq" id="WP_205277874.1">
    <property type="nucleotide sequence ID" value="NZ_JAFFPU010000004.1"/>
</dbReference>